<accession>A0A5K4FGE5</accession>
<dbReference type="SUPFAM" id="SSF54909">
    <property type="entry name" value="Dimeric alpha+beta barrel"/>
    <property type="match status" value="1"/>
</dbReference>
<feature type="domain" description="Dyp-type peroxidase C-terminal" evidence="2">
    <location>
        <begin position="2"/>
        <end position="71"/>
    </location>
</feature>
<dbReference type="WBParaSite" id="Smp_346170.3">
    <property type="protein sequence ID" value="Smp_346170.3"/>
    <property type="gene ID" value="Smp_346170"/>
</dbReference>
<feature type="transmembrane region" description="Helical" evidence="1">
    <location>
        <begin position="76"/>
        <end position="97"/>
    </location>
</feature>
<proteinExistence type="predicted"/>
<dbReference type="STRING" id="6183.A0A5K4FGE5"/>
<dbReference type="ExpressionAtlas" id="A0A5K4FGE5">
    <property type="expression patterns" value="baseline"/>
</dbReference>
<evidence type="ECO:0000256" key="1">
    <source>
        <dbReference type="SAM" id="Phobius"/>
    </source>
</evidence>
<dbReference type="InterPro" id="IPR048328">
    <property type="entry name" value="Dyp_perox_C"/>
</dbReference>
<dbReference type="InParanoid" id="A0A5K4FGE5"/>
<organism evidence="3">
    <name type="scientific">Schistosoma mansoni</name>
    <name type="common">Blood fluke</name>
    <dbReference type="NCBI Taxonomy" id="6183"/>
    <lineage>
        <taxon>Eukaryota</taxon>
        <taxon>Metazoa</taxon>
        <taxon>Spiralia</taxon>
        <taxon>Lophotrochozoa</taxon>
        <taxon>Platyhelminthes</taxon>
        <taxon>Trematoda</taxon>
        <taxon>Digenea</taxon>
        <taxon>Strigeidida</taxon>
        <taxon>Schistosomatoidea</taxon>
        <taxon>Schistosomatidae</taxon>
        <taxon>Schistosoma</taxon>
    </lineage>
</organism>
<protein>
    <recommendedName>
        <fullName evidence="2">Dyp-type peroxidase C-terminal domain-containing protein</fullName>
    </recommendedName>
</protein>
<sequence length="102" mass="12019">MNPKHLDDRAEVAINKDTGGSYGLVQKWIHDMDLLRSTPDDVKEKWIGRTIEHSFELRDKSITSHILQKVVNRQNFVLFVNLNHMVLYLVKLVYYSLHMQLI</sequence>
<dbReference type="InterPro" id="IPR011008">
    <property type="entry name" value="Dimeric_a/b-barrel"/>
</dbReference>
<evidence type="ECO:0000313" key="3">
    <source>
        <dbReference type="WBParaSite" id="Smp_346170.3"/>
    </source>
</evidence>
<dbReference type="AlphaFoldDB" id="A0A5K4FGE5"/>
<evidence type="ECO:0000259" key="2">
    <source>
        <dbReference type="Pfam" id="PF20628"/>
    </source>
</evidence>
<name>A0A5K4FGE5_SCHMA</name>
<dbReference type="Pfam" id="PF20628">
    <property type="entry name" value="Dyp_perox_C"/>
    <property type="match status" value="1"/>
</dbReference>
<keyword evidence="1" id="KW-1133">Transmembrane helix</keyword>
<reference evidence="3" key="1">
    <citation type="submission" date="2019-11" db="UniProtKB">
        <authorList>
            <consortium name="WormBaseParasite"/>
        </authorList>
    </citation>
    <scope>IDENTIFICATION</scope>
    <source>
        <strain evidence="3">Puerto Rican</strain>
    </source>
</reference>
<keyword evidence="1" id="KW-0472">Membrane</keyword>
<keyword evidence="1" id="KW-0812">Transmembrane</keyword>